<evidence type="ECO:0000256" key="4">
    <source>
        <dbReference type="SAM" id="MobiDB-lite"/>
    </source>
</evidence>
<dbReference type="EMBL" id="WLYK01000006">
    <property type="protein sequence ID" value="MTD15563.1"/>
    <property type="molecule type" value="Genomic_DNA"/>
</dbReference>
<dbReference type="GO" id="GO:0003677">
    <property type="term" value="F:DNA binding"/>
    <property type="evidence" value="ECO:0007669"/>
    <property type="project" value="UniProtKB-KW"/>
</dbReference>
<evidence type="ECO:0000259" key="5">
    <source>
        <dbReference type="PROSITE" id="PS50987"/>
    </source>
</evidence>
<dbReference type="AlphaFoldDB" id="A0A7K1FQN8"/>
<protein>
    <submittedName>
        <fullName evidence="6">Metalloregulator ArsR/SmtB family transcription factor</fullName>
    </submittedName>
</protein>
<dbReference type="InterPro" id="IPR051011">
    <property type="entry name" value="Metal_resp_trans_reg"/>
</dbReference>
<dbReference type="NCBIfam" id="NF033788">
    <property type="entry name" value="HTH_metalloreg"/>
    <property type="match status" value="1"/>
</dbReference>
<evidence type="ECO:0000313" key="6">
    <source>
        <dbReference type="EMBL" id="MTD15563.1"/>
    </source>
</evidence>
<dbReference type="GO" id="GO:0003700">
    <property type="term" value="F:DNA-binding transcription factor activity"/>
    <property type="evidence" value="ECO:0007669"/>
    <property type="project" value="InterPro"/>
</dbReference>
<dbReference type="Pfam" id="PF13412">
    <property type="entry name" value="HTH_24"/>
    <property type="match status" value="1"/>
</dbReference>
<sequence>MVTCRTHRAGDWHDAPVTTPEPGTAEHAREAAAAVREDADSRLWAQRFALLGDVNRLRILLALHRAPGISVGELAGAVGMTDNATSHALAALRAAGVVDADRDGRFRRWSVVDDEIHQILHTVGAGHSDLHPHH</sequence>
<comment type="caution">
    <text evidence="6">The sequence shown here is derived from an EMBL/GenBank/DDBJ whole genome shotgun (WGS) entry which is preliminary data.</text>
</comment>
<evidence type="ECO:0000313" key="7">
    <source>
        <dbReference type="Proteomes" id="UP000460221"/>
    </source>
</evidence>
<evidence type="ECO:0000256" key="3">
    <source>
        <dbReference type="ARBA" id="ARBA00023163"/>
    </source>
</evidence>
<dbReference type="PROSITE" id="PS50987">
    <property type="entry name" value="HTH_ARSR_2"/>
    <property type="match status" value="1"/>
</dbReference>
<gene>
    <name evidence="6" type="ORF">GIS00_16645</name>
</gene>
<dbReference type="InterPro" id="IPR036390">
    <property type="entry name" value="WH_DNA-bd_sf"/>
</dbReference>
<dbReference type="PANTHER" id="PTHR43132">
    <property type="entry name" value="ARSENICAL RESISTANCE OPERON REPRESSOR ARSR-RELATED"/>
    <property type="match status" value="1"/>
</dbReference>
<dbReference type="InterPro" id="IPR036388">
    <property type="entry name" value="WH-like_DNA-bd_sf"/>
</dbReference>
<feature type="domain" description="HTH arsR-type" evidence="5">
    <location>
        <begin position="36"/>
        <end position="131"/>
    </location>
</feature>
<keyword evidence="7" id="KW-1185">Reference proteome</keyword>
<accession>A0A7K1FQN8</accession>
<dbReference type="SMART" id="SM00418">
    <property type="entry name" value="HTH_ARSR"/>
    <property type="match status" value="1"/>
</dbReference>
<keyword evidence="3" id="KW-0804">Transcription</keyword>
<dbReference type="CDD" id="cd00090">
    <property type="entry name" value="HTH_ARSR"/>
    <property type="match status" value="1"/>
</dbReference>
<dbReference type="InterPro" id="IPR001845">
    <property type="entry name" value="HTH_ArsR_DNA-bd_dom"/>
</dbReference>
<dbReference type="PRINTS" id="PR00778">
    <property type="entry name" value="HTHARSR"/>
</dbReference>
<organism evidence="6 7">
    <name type="scientific">Nakamurella alba</name>
    <dbReference type="NCBI Taxonomy" id="2665158"/>
    <lineage>
        <taxon>Bacteria</taxon>
        <taxon>Bacillati</taxon>
        <taxon>Actinomycetota</taxon>
        <taxon>Actinomycetes</taxon>
        <taxon>Nakamurellales</taxon>
        <taxon>Nakamurellaceae</taxon>
        <taxon>Nakamurella</taxon>
    </lineage>
</organism>
<dbReference type="InterPro" id="IPR011991">
    <property type="entry name" value="ArsR-like_HTH"/>
</dbReference>
<keyword evidence="2" id="KW-0238">DNA-binding</keyword>
<dbReference type="SUPFAM" id="SSF46785">
    <property type="entry name" value="Winged helix' DNA-binding domain"/>
    <property type="match status" value="1"/>
</dbReference>
<proteinExistence type="predicted"/>
<dbReference type="Proteomes" id="UP000460221">
    <property type="component" value="Unassembled WGS sequence"/>
</dbReference>
<name>A0A7K1FQN8_9ACTN</name>
<dbReference type="PANTHER" id="PTHR43132:SF6">
    <property type="entry name" value="HTH-TYPE TRANSCRIPTIONAL REPRESSOR CZRA"/>
    <property type="match status" value="1"/>
</dbReference>
<evidence type="ECO:0000256" key="1">
    <source>
        <dbReference type="ARBA" id="ARBA00023015"/>
    </source>
</evidence>
<dbReference type="Gene3D" id="1.10.10.10">
    <property type="entry name" value="Winged helix-like DNA-binding domain superfamily/Winged helix DNA-binding domain"/>
    <property type="match status" value="1"/>
</dbReference>
<keyword evidence="1" id="KW-0805">Transcription regulation</keyword>
<evidence type="ECO:0000256" key="2">
    <source>
        <dbReference type="ARBA" id="ARBA00023125"/>
    </source>
</evidence>
<feature type="region of interest" description="Disordered" evidence="4">
    <location>
        <begin position="1"/>
        <end position="23"/>
    </location>
</feature>
<reference evidence="6 7" key="1">
    <citation type="submission" date="2019-11" db="EMBL/GenBank/DDBJ databases">
        <authorList>
            <person name="Jiang L.-Q."/>
        </authorList>
    </citation>
    <scope>NUCLEOTIDE SEQUENCE [LARGE SCALE GENOMIC DNA]</scope>
    <source>
        <strain evidence="6 7">YIM 132087</strain>
    </source>
</reference>